<dbReference type="EMBL" id="KI669460">
    <property type="protein sequence ID" value="OCF59594.1"/>
    <property type="molecule type" value="Genomic_DNA"/>
</dbReference>
<reference evidence="2" key="2">
    <citation type="submission" date="2013-12" db="EMBL/GenBank/DDBJ databases">
        <title>Evolution of pathogenesis and genome organization in the Tremellales.</title>
        <authorList>
            <person name="Cuomo C."/>
            <person name="Litvintseva A."/>
            <person name="Heitman J."/>
            <person name="Chen Y."/>
            <person name="Sun S."/>
            <person name="Springer D."/>
            <person name="Dromer F."/>
            <person name="Young S."/>
            <person name="Zeng Q."/>
            <person name="Chapman S."/>
            <person name="Gujja S."/>
            <person name="Saif S."/>
            <person name="Birren B."/>
        </authorList>
    </citation>
    <scope>NUCLEOTIDE SEQUENCE [LARGE SCALE GENOMIC DNA]</scope>
    <source>
        <strain evidence="2">CBS 10435</strain>
    </source>
</reference>
<dbReference type="AlphaFoldDB" id="A0A1B9IW00"/>
<dbReference type="Proteomes" id="UP000092583">
    <property type="component" value="Unassembled WGS sequence"/>
</dbReference>
<name>A0A1B9IW00_9TREE</name>
<organism evidence="1 2">
    <name type="scientific">Kwoniella mangroviensis CBS 10435</name>
    <dbReference type="NCBI Taxonomy" id="1331196"/>
    <lineage>
        <taxon>Eukaryota</taxon>
        <taxon>Fungi</taxon>
        <taxon>Dikarya</taxon>
        <taxon>Basidiomycota</taxon>
        <taxon>Agaricomycotina</taxon>
        <taxon>Tremellomycetes</taxon>
        <taxon>Tremellales</taxon>
        <taxon>Cryptococcaceae</taxon>
        <taxon>Kwoniella</taxon>
    </lineage>
</organism>
<keyword evidence="2" id="KW-1185">Reference proteome</keyword>
<reference evidence="1 2" key="1">
    <citation type="submission" date="2013-07" db="EMBL/GenBank/DDBJ databases">
        <title>The Genome Sequence of Kwoniella mangroviensis CBS10435.</title>
        <authorList>
            <consortium name="The Broad Institute Genome Sequencing Platform"/>
            <person name="Cuomo C."/>
            <person name="Litvintseva A."/>
            <person name="Chen Y."/>
            <person name="Heitman J."/>
            <person name="Sun S."/>
            <person name="Springer D."/>
            <person name="Dromer F."/>
            <person name="Young S.K."/>
            <person name="Zeng Q."/>
            <person name="Gargeya S."/>
            <person name="Fitzgerald M."/>
            <person name="Abouelleil A."/>
            <person name="Alvarado L."/>
            <person name="Berlin A.M."/>
            <person name="Chapman S.B."/>
            <person name="Dewar J."/>
            <person name="Goldberg J."/>
            <person name="Griggs A."/>
            <person name="Gujja S."/>
            <person name="Hansen M."/>
            <person name="Howarth C."/>
            <person name="Imamovic A."/>
            <person name="Larimer J."/>
            <person name="McCowan C."/>
            <person name="Murphy C."/>
            <person name="Pearson M."/>
            <person name="Priest M."/>
            <person name="Roberts A."/>
            <person name="Saif S."/>
            <person name="Shea T."/>
            <person name="Sykes S."/>
            <person name="Wortman J."/>
            <person name="Nusbaum C."/>
            <person name="Birren B."/>
        </authorList>
    </citation>
    <scope>NUCLEOTIDE SEQUENCE [LARGE SCALE GENOMIC DNA]</scope>
    <source>
        <strain evidence="1 2">CBS 10435</strain>
    </source>
</reference>
<accession>A0A1B9IW00</accession>
<sequence>MSTQMIYTEQEKQLAVYRRLVVHETFDQFVTWTKTQLGNLPNLTSEATVKSWIEDYQRSHKRDRYKLFWKDEDNKFADDIQLWTEQEGESCQMNRYSGHNISLTPNQQLTFERRRQMIRVFLHRHMRNTSKSLSSPFNLSLVVEGLNLLWPINEVPGQLPFTEDEIIKVMDFSPDMPALEVVPASIKKYSALIENVKWKPKESFQGRVCEERAKRCEELALMANVTM</sequence>
<evidence type="ECO:0000313" key="2">
    <source>
        <dbReference type="Proteomes" id="UP000092583"/>
    </source>
</evidence>
<dbReference type="OrthoDB" id="10424113at2759"/>
<proteinExistence type="predicted"/>
<evidence type="ECO:0000313" key="1">
    <source>
        <dbReference type="EMBL" id="OCF59594.1"/>
    </source>
</evidence>
<protein>
    <submittedName>
        <fullName evidence="1">Uncharacterized protein</fullName>
    </submittedName>
</protein>
<gene>
    <name evidence="1" type="ORF">L486_02265</name>
</gene>